<reference evidence="3" key="1">
    <citation type="journal article" date="2019" name="Int. J. Syst. Evol. Microbiol.">
        <title>The Global Catalogue of Microorganisms (GCM) 10K type strain sequencing project: providing services to taxonomists for standard genome sequencing and annotation.</title>
        <authorList>
            <consortium name="The Broad Institute Genomics Platform"/>
            <consortium name="The Broad Institute Genome Sequencing Center for Infectious Disease"/>
            <person name="Wu L."/>
            <person name="Ma J."/>
        </authorList>
    </citation>
    <scope>NUCLEOTIDE SEQUENCE [LARGE SCALE GENOMIC DNA]</scope>
    <source>
        <strain evidence="3">CGMCC 1.15297</strain>
    </source>
</reference>
<dbReference type="PANTHER" id="PTHR39624:SF2">
    <property type="entry name" value="OSMC-LIKE PROTEIN"/>
    <property type="match status" value="1"/>
</dbReference>
<evidence type="ECO:0000313" key="3">
    <source>
        <dbReference type="Proteomes" id="UP000603317"/>
    </source>
</evidence>
<name>A0ABQ1F2V1_9SPHN</name>
<evidence type="ECO:0000313" key="2">
    <source>
        <dbReference type="EMBL" id="GFZ98033.1"/>
    </source>
</evidence>
<dbReference type="InterPro" id="IPR003718">
    <property type="entry name" value="OsmC/Ohr_fam"/>
</dbReference>
<dbReference type="InterPro" id="IPR029058">
    <property type="entry name" value="AB_hydrolase_fold"/>
</dbReference>
<dbReference type="InterPro" id="IPR036102">
    <property type="entry name" value="OsmC/Ohrsf"/>
</dbReference>
<dbReference type="InterPro" id="IPR015946">
    <property type="entry name" value="KH_dom-like_a/b"/>
</dbReference>
<dbReference type="Gene3D" id="3.30.300.20">
    <property type="match status" value="1"/>
</dbReference>
<dbReference type="Pfam" id="PF12697">
    <property type="entry name" value="Abhydrolase_6"/>
    <property type="match status" value="1"/>
</dbReference>
<dbReference type="PANTHER" id="PTHR39624">
    <property type="entry name" value="PROTEIN INVOLVED IN RIMO-MEDIATED BETA-METHYLTHIOLATION OF RIBOSOMAL PROTEIN S12 YCAO"/>
    <property type="match status" value="1"/>
</dbReference>
<gene>
    <name evidence="2" type="ORF">GCM10010923_02640</name>
</gene>
<dbReference type="Proteomes" id="UP000603317">
    <property type="component" value="Unassembled WGS sequence"/>
</dbReference>
<comment type="caution">
    <text evidence="2">The sequence shown here is derived from an EMBL/GenBank/DDBJ whole genome shotgun (WGS) entry which is preliminary data.</text>
</comment>
<keyword evidence="3" id="KW-1185">Reference proteome</keyword>
<sequence>MPREKITFPTAAGHELVGTLELPAGRVKGAAVFAHCFTCSQNSKGATYLTRALARRGIATLRFDFTGLGGSEGDFGDSGFAGDVVDVEAAAREMAKRYETKVLLVGHSLGGAAVLAATARLDCVYGVATINAPSDVPHALERIEGDLEAIARDGKGEVAIGGRPFTISAHFVDDTREADLAAKLDALRVPLMVLHSPTDRIVGIEHAKAIFERAHHPKSFVGLEGADHLMTDEADADFASEMIAGWAARFMPKDPVAHPENGVIVRTGNGKWGTEVVTGHHVLTADEPRSYGGEDLGPTPYDLLLAGLGTCTAMTMKFYAEREGLPFHGVEVRLTHDRDHAKDCDHCEDEPRVQAIHRTLRFDGDLPQEVVDKLAEVADKCPVHRTLEGDLHIHTELSE</sequence>
<dbReference type="SUPFAM" id="SSF82784">
    <property type="entry name" value="OsmC-like"/>
    <property type="match status" value="1"/>
</dbReference>
<dbReference type="RefSeq" id="WP_188640987.1">
    <property type="nucleotide sequence ID" value="NZ_BMID01000001.1"/>
</dbReference>
<evidence type="ECO:0000259" key="1">
    <source>
        <dbReference type="Pfam" id="PF12697"/>
    </source>
</evidence>
<dbReference type="SUPFAM" id="SSF53474">
    <property type="entry name" value="alpha/beta-Hydrolases"/>
    <property type="match status" value="1"/>
</dbReference>
<dbReference type="InterPro" id="IPR000073">
    <property type="entry name" value="AB_hydrolase_1"/>
</dbReference>
<dbReference type="EMBL" id="BMID01000001">
    <property type="protein sequence ID" value="GFZ98033.1"/>
    <property type="molecule type" value="Genomic_DNA"/>
</dbReference>
<dbReference type="Gene3D" id="3.40.50.1820">
    <property type="entry name" value="alpha/beta hydrolase"/>
    <property type="match status" value="1"/>
</dbReference>
<feature type="domain" description="AB hydrolase-1" evidence="1">
    <location>
        <begin position="32"/>
        <end position="240"/>
    </location>
</feature>
<dbReference type="Pfam" id="PF02566">
    <property type="entry name" value="OsmC"/>
    <property type="match status" value="1"/>
</dbReference>
<proteinExistence type="predicted"/>
<organism evidence="2 3">
    <name type="scientific">Blastomonas marina</name>
    <dbReference type="NCBI Taxonomy" id="1867408"/>
    <lineage>
        <taxon>Bacteria</taxon>
        <taxon>Pseudomonadati</taxon>
        <taxon>Pseudomonadota</taxon>
        <taxon>Alphaproteobacteria</taxon>
        <taxon>Sphingomonadales</taxon>
        <taxon>Sphingomonadaceae</taxon>
        <taxon>Blastomonas</taxon>
    </lineage>
</organism>
<accession>A0ABQ1F2V1</accession>
<protein>
    <submittedName>
        <fullName evidence="2">Osmotically inducible protein C</fullName>
    </submittedName>
</protein>